<feature type="chain" id="PRO_5047517308" evidence="3">
    <location>
        <begin position="22"/>
        <end position="400"/>
    </location>
</feature>
<dbReference type="InterPro" id="IPR058790">
    <property type="entry name" value="BSH_CusB"/>
</dbReference>
<keyword evidence="9" id="KW-1185">Reference proteome</keyword>
<dbReference type="NCBIfam" id="TIGR01730">
    <property type="entry name" value="RND_mfp"/>
    <property type="match status" value="1"/>
</dbReference>
<feature type="domain" description="CusB-like barrel-sandwich hybrid" evidence="5">
    <location>
        <begin position="112"/>
        <end position="234"/>
    </location>
</feature>
<dbReference type="Gene3D" id="2.40.50.100">
    <property type="match status" value="1"/>
</dbReference>
<dbReference type="InterPro" id="IPR006143">
    <property type="entry name" value="RND_pump_MFP"/>
</dbReference>
<feature type="domain" description="CzcB-like C-terminal circularly permuted SH3-like" evidence="7">
    <location>
        <begin position="324"/>
        <end position="383"/>
    </location>
</feature>
<evidence type="ECO:0000259" key="6">
    <source>
        <dbReference type="Pfam" id="PF25954"/>
    </source>
</evidence>
<dbReference type="InterPro" id="IPR058792">
    <property type="entry name" value="Beta-barrel_RND_2"/>
</dbReference>
<protein>
    <submittedName>
        <fullName evidence="8">Efflux RND transporter periplasmic adaptor subunit</fullName>
    </submittedName>
</protein>
<comment type="caution">
    <text evidence="8">The sequence shown here is derived from an EMBL/GenBank/DDBJ whole genome shotgun (WGS) entry which is preliminary data.</text>
</comment>
<feature type="domain" description="CusB-like beta-barrel" evidence="6">
    <location>
        <begin position="239"/>
        <end position="313"/>
    </location>
</feature>
<dbReference type="Gene3D" id="2.40.30.170">
    <property type="match status" value="1"/>
</dbReference>
<comment type="similarity">
    <text evidence="1">Belongs to the membrane fusion protein (MFP) (TC 8.A.1) family.</text>
</comment>
<evidence type="ECO:0000256" key="2">
    <source>
        <dbReference type="ARBA" id="ARBA00022448"/>
    </source>
</evidence>
<evidence type="ECO:0000259" key="7">
    <source>
        <dbReference type="Pfam" id="PF25975"/>
    </source>
</evidence>
<sequence>MRIFFSSLVLLLLFWGSSCESKKTPQAETAAKKQTYTCPMHPQIVRTEPGTCPICGMDLVPFDKTNQEKSLTLGRSQQMLANIQTMAVGTGNLSTVTRLNARLTVSPEGTRFVSARVAGRIDQLSVRQTGDPVRKGQVLYRIYSEQLQALQQEYLVLAAQAAAFPSDARFRELAYAARQKLLLYGQAEGQVQKLLQSKKVDPNVIYLAPASGIVAELSVTEGQYVAEGGPIMKLESYQQVWVEADVYPREAERIRNGQRVQVLVAGSEEEPEEMVVSFVTPAVQTNTQVVQIRGTISNRGGRFQPGMQVVVLLPGEKSAGSKLTLPIDAVIRDGNKAHVWLQVDREKFVPKPVTTGAETAEQVEILTGLTAGEKVVTSGAYLLYSEYILKKGKNPVDANQ</sequence>
<feature type="domain" description="Heavy metal binding" evidence="4">
    <location>
        <begin position="36"/>
        <end position="61"/>
    </location>
</feature>
<keyword evidence="3" id="KW-0732">Signal</keyword>
<dbReference type="Pfam" id="PF25975">
    <property type="entry name" value="CzcB_C"/>
    <property type="match status" value="1"/>
</dbReference>
<accession>A0ABP8HKV2</accession>
<gene>
    <name evidence="8" type="ORF">GCM10023184_38710</name>
</gene>
<evidence type="ECO:0000256" key="1">
    <source>
        <dbReference type="ARBA" id="ARBA00009477"/>
    </source>
</evidence>
<dbReference type="RefSeq" id="WP_345257521.1">
    <property type="nucleotide sequence ID" value="NZ_BAABGY010000014.1"/>
</dbReference>
<dbReference type="InterPro" id="IPR051909">
    <property type="entry name" value="MFP_Cation_Efflux"/>
</dbReference>
<dbReference type="PROSITE" id="PS51257">
    <property type="entry name" value="PROKAR_LIPOPROTEIN"/>
    <property type="match status" value="1"/>
</dbReference>
<evidence type="ECO:0000259" key="5">
    <source>
        <dbReference type="Pfam" id="PF25919"/>
    </source>
</evidence>
<keyword evidence="2" id="KW-0813">Transport</keyword>
<reference evidence="9" key="1">
    <citation type="journal article" date="2019" name="Int. J. Syst. Evol. Microbiol.">
        <title>The Global Catalogue of Microorganisms (GCM) 10K type strain sequencing project: providing services to taxonomists for standard genome sequencing and annotation.</title>
        <authorList>
            <consortium name="The Broad Institute Genomics Platform"/>
            <consortium name="The Broad Institute Genome Sequencing Center for Infectious Disease"/>
            <person name="Wu L."/>
            <person name="Ma J."/>
        </authorList>
    </citation>
    <scope>NUCLEOTIDE SEQUENCE [LARGE SCALE GENOMIC DNA]</scope>
    <source>
        <strain evidence="9">JCM 17919</strain>
    </source>
</reference>
<dbReference type="Pfam" id="PF19335">
    <property type="entry name" value="HMBD"/>
    <property type="match status" value="1"/>
</dbReference>
<proteinExistence type="inferred from homology"/>
<dbReference type="PANTHER" id="PTHR30097">
    <property type="entry name" value="CATION EFFLUX SYSTEM PROTEIN CUSB"/>
    <property type="match status" value="1"/>
</dbReference>
<evidence type="ECO:0000256" key="3">
    <source>
        <dbReference type="SAM" id="SignalP"/>
    </source>
</evidence>
<dbReference type="Pfam" id="PF25954">
    <property type="entry name" value="Beta-barrel_RND_2"/>
    <property type="match status" value="1"/>
</dbReference>
<dbReference type="Proteomes" id="UP001501725">
    <property type="component" value="Unassembled WGS sequence"/>
</dbReference>
<dbReference type="Pfam" id="PF25919">
    <property type="entry name" value="BSH_CusB"/>
    <property type="match status" value="1"/>
</dbReference>
<dbReference type="Gene3D" id="2.40.420.20">
    <property type="match status" value="1"/>
</dbReference>
<name>A0ABP8HKV2_9BACT</name>
<dbReference type="InterPro" id="IPR058649">
    <property type="entry name" value="CzcB_C"/>
</dbReference>
<evidence type="ECO:0000313" key="9">
    <source>
        <dbReference type="Proteomes" id="UP001501725"/>
    </source>
</evidence>
<dbReference type="EMBL" id="BAABGY010000014">
    <property type="protein sequence ID" value="GAA4340793.1"/>
    <property type="molecule type" value="Genomic_DNA"/>
</dbReference>
<feature type="signal peptide" evidence="3">
    <location>
        <begin position="1"/>
        <end position="21"/>
    </location>
</feature>
<dbReference type="SUPFAM" id="SSF111369">
    <property type="entry name" value="HlyD-like secretion proteins"/>
    <property type="match status" value="1"/>
</dbReference>
<dbReference type="InterPro" id="IPR045800">
    <property type="entry name" value="HMBD"/>
</dbReference>
<evidence type="ECO:0000259" key="4">
    <source>
        <dbReference type="Pfam" id="PF19335"/>
    </source>
</evidence>
<organism evidence="8 9">
    <name type="scientific">Flaviaesturariibacter amylovorans</name>
    <dbReference type="NCBI Taxonomy" id="1084520"/>
    <lineage>
        <taxon>Bacteria</taxon>
        <taxon>Pseudomonadati</taxon>
        <taxon>Bacteroidota</taxon>
        <taxon>Chitinophagia</taxon>
        <taxon>Chitinophagales</taxon>
        <taxon>Chitinophagaceae</taxon>
        <taxon>Flaviaestuariibacter</taxon>
    </lineage>
</organism>
<dbReference type="PANTHER" id="PTHR30097:SF4">
    <property type="entry name" value="SLR6042 PROTEIN"/>
    <property type="match status" value="1"/>
</dbReference>
<evidence type="ECO:0000313" key="8">
    <source>
        <dbReference type="EMBL" id="GAA4340793.1"/>
    </source>
</evidence>